<dbReference type="EMBL" id="KB446540">
    <property type="protein sequence ID" value="EME43462.1"/>
    <property type="molecule type" value="Genomic_DNA"/>
</dbReference>
<dbReference type="AlphaFoldDB" id="M2XLZ5"/>
<reference evidence="3" key="1">
    <citation type="journal article" date="2012" name="PLoS Genet.">
        <title>The genomes of the fungal plant pathogens Cladosporium fulvum and Dothistroma septosporum reveal adaptation to different hosts and lifestyles but also signatures of common ancestry.</title>
        <authorList>
            <person name="de Wit P.J.G.M."/>
            <person name="van der Burgt A."/>
            <person name="Oekmen B."/>
            <person name="Stergiopoulos I."/>
            <person name="Abd-Elsalam K.A."/>
            <person name="Aerts A.L."/>
            <person name="Bahkali A.H."/>
            <person name="Beenen H.G."/>
            <person name="Chettri P."/>
            <person name="Cox M.P."/>
            <person name="Datema E."/>
            <person name="de Vries R.P."/>
            <person name="Dhillon B."/>
            <person name="Ganley A.R."/>
            <person name="Griffiths S.A."/>
            <person name="Guo Y."/>
            <person name="Hamelin R.C."/>
            <person name="Henrissat B."/>
            <person name="Kabir M.S."/>
            <person name="Jashni M.K."/>
            <person name="Kema G."/>
            <person name="Klaubauf S."/>
            <person name="Lapidus A."/>
            <person name="Levasseur A."/>
            <person name="Lindquist E."/>
            <person name="Mehrabi R."/>
            <person name="Ohm R.A."/>
            <person name="Owen T.J."/>
            <person name="Salamov A."/>
            <person name="Schwelm A."/>
            <person name="Schijlen E."/>
            <person name="Sun H."/>
            <person name="van den Burg H.A."/>
            <person name="van Ham R.C.H.J."/>
            <person name="Zhang S."/>
            <person name="Goodwin S.B."/>
            <person name="Grigoriev I.V."/>
            <person name="Collemare J."/>
            <person name="Bradshaw R.E."/>
        </authorList>
    </citation>
    <scope>NUCLEOTIDE SEQUENCE [LARGE SCALE GENOMIC DNA]</scope>
    <source>
        <strain evidence="3">NZE10 / CBS 128990</strain>
    </source>
</reference>
<organism evidence="2 3">
    <name type="scientific">Dothistroma septosporum (strain NZE10 / CBS 128990)</name>
    <name type="common">Red band needle blight fungus</name>
    <name type="synonym">Mycosphaerella pini</name>
    <dbReference type="NCBI Taxonomy" id="675120"/>
    <lineage>
        <taxon>Eukaryota</taxon>
        <taxon>Fungi</taxon>
        <taxon>Dikarya</taxon>
        <taxon>Ascomycota</taxon>
        <taxon>Pezizomycotina</taxon>
        <taxon>Dothideomycetes</taxon>
        <taxon>Dothideomycetidae</taxon>
        <taxon>Mycosphaerellales</taxon>
        <taxon>Mycosphaerellaceae</taxon>
        <taxon>Dothistroma</taxon>
    </lineage>
</organism>
<feature type="compositionally biased region" description="Basic residues" evidence="1">
    <location>
        <begin position="39"/>
        <end position="49"/>
    </location>
</feature>
<accession>M2XLZ5</accession>
<gene>
    <name evidence="2" type="ORF">DOTSEDRAFT_25398</name>
</gene>
<evidence type="ECO:0000256" key="1">
    <source>
        <dbReference type="SAM" id="MobiDB-lite"/>
    </source>
</evidence>
<proteinExistence type="predicted"/>
<dbReference type="Proteomes" id="UP000016933">
    <property type="component" value="Unassembled WGS sequence"/>
</dbReference>
<evidence type="ECO:0000313" key="2">
    <source>
        <dbReference type="EMBL" id="EME43462.1"/>
    </source>
</evidence>
<feature type="region of interest" description="Disordered" evidence="1">
    <location>
        <begin position="38"/>
        <end position="63"/>
    </location>
</feature>
<name>M2XLZ5_DOTSN</name>
<reference evidence="2 3" key="2">
    <citation type="journal article" date="2012" name="PLoS Pathog.">
        <title>Diverse lifestyles and strategies of plant pathogenesis encoded in the genomes of eighteen Dothideomycetes fungi.</title>
        <authorList>
            <person name="Ohm R.A."/>
            <person name="Feau N."/>
            <person name="Henrissat B."/>
            <person name="Schoch C.L."/>
            <person name="Horwitz B.A."/>
            <person name="Barry K.W."/>
            <person name="Condon B.J."/>
            <person name="Copeland A.C."/>
            <person name="Dhillon B."/>
            <person name="Glaser F."/>
            <person name="Hesse C.N."/>
            <person name="Kosti I."/>
            <person name="LaButti K."/>
            <person name="Lindquist E.A."/>
            <person name="Lucas S."/>
            <person name="Salamov A.A."/>
            <person name="Bradshaw R.E."/>
            <person name="Ciuffetti L."/>
            <person name="Hamelin R.C."/>
            <person name="Kema G.H.J."/>
            <person name="Lawrence C."/>
            <person name="Scott J.A."/>
            <person name="Spatafora J.W."/>
            <person name="Turgeon B.G."/>
            <person name="de Wit P.J.G.M."/>
            <person name="Zhong S."/>
            <person name="Goodwin S.B."/>
            <person name="Grigoriev I.V."/>
        </authorList>
    </citation>
    <scope>NUCLEOTIDE SEQUENCE [LARGE SCALE GENOMIC DNA]</scope>
    <source>
        <strain evidence="3">NZE10 / CBS 128990</strain>
    </source>
</reference>
<keyword evidence="3" id="KW-1185">Reference proteome</keyword>
<protein>
    <submittedName>
        <fullName evidence="2">Uncharacterized protein</fullName>
    </submittedName>
</protein>
<sequence length="63" mass="7024">MSNLFPYVVRYVRIVGSITWDAIKTLAENAIAPTAIKEAKKRGKKKKVEKSKSTLTSKDDTTP</sequence>
<evidence type="ECO:0000313" key="3">
    <source>
        <dbReference type="Proteomes" id="UP000016933"/>
    </source>
</evidence>
<dbReference type="HOGENOM" id="CLU_2885748_0_0_1"/>